<dbReference type="InterPro" id="IPR019734">
    <property type="entry name" value="TPR_rpt"/>
</dbReference>
<feature type="repeat" description="TPR" evidence="1">
    <location>
        <begin position="74"/>
        <end position="107"/>
    </location>
</feature>
<dbReference type="Gene3D" id="1.25.40.10">
    <property type="entry name" value="Tetratricopeptide repeat domain"/>
    <property type="match status" value="1"/>
</dbReference>
<accession>A0A7G9GAV5</accession>
<dbReference type="KEGG" id="whj:H9Q79_13610"/>
<evidence type="ECO:0000313" key="4">
    <source>
        <dbReference type="Proteomes" id="UP000515860"/>
    </source>
</evidence>
<evidence type="ECO:0000256" key="2">
    <source>
        <dbReference type="SAM" id="MobiDB-lite"/>
    </source>
</evidence>
<feature type="region of interest" description="Disordered" evidence="2">
    <location>
        <begin position="346"/>
        <end position="370"/>
    </location>
</feature>
<sequence>MDKTEYHLKLDELTRCVQEQDFNNALQIAESIDWRRVKSIRTLNMVADIYEVNKDYRNCKDILLLAYDRASIGKSILYRLVEISLKLGEVDEAVDFYTEYTEVAPNDNSRYILKYKIYKARRSPLADQISILEEYKDKEYTERWAYELATLYSKAGDNQRCVDACDDLILWFSEGKYVVKAMELKMKYQPLAPSQQDLYEKEKYRYLKAERPKVVPPARPRVEKSPARASSADSTGSQDVLKRMDQAGAAITRNVNMNDAMDEAAATDDSVDDYSITSREFIGKTANLREQLAKSIHEVFSGVKKEAPQVKDLGVSRELEMPEPEEVPENLLVQDLEPEKVEAEVRPRPEAARTILSRPEPKAETEEEQIEGQMSFADFDLDALLKETADSLSEEIASGDFDKNRQLTQAPAQPGSAETEEYEAGRSATGIEGYEPEPAAEVMMDVPKEHTAEAAAEAMEQEAAGEEDIPDLSDALEAEADQEVSHGTSEPENRFRDIHEFDEMDELEAGFLQPQQSKKPLYNEELEIPDPEPTPEEKIQRTIPLNKIGQNTIPVSIEDVLREETPEERRIRILNDAKPTRMSDDQRKIFTYFARIPGMDQQILEAINNVYEHAGEHTSRHGNIAVMGAEGTGKSRLTYGLIVAMCKDLGMDAAKIARLEGSDMNHKDPAKIVAKMSGGFLIIENAGDMTAKTIDKLNRAMEFRTDCMILIIEDEKANMRALLKQYPQFAGKFEQVISIPVFTNDELVTFARTYATENGCKMDEMGVLALYTLIGNNQSEEEPVTISRVKEMVDNAMARAKKGTRRFGRRGSGRDKNKDQWTVLYEKDFDV</sequence>
<name>A0A7G9GAV5_9FIRM</name>
<dbReference type="PROSITE" id="PS50005">
    <property type="entry name" value="TPR"/>
    <property type="match status" value="1"/>
</dbReference>
<dbReference type="AlphaFoldDB" id="A0A7G9GAV5"/>
<feature type="region of interest" description="Disordered" evidence="2">
    <location>
        <begin position="215"/>
        <end position="239"/>
    </location>
</feature>
<keyword evidence="4" id="KW-1185">Reference proteome</keyword>
<protein>
    <submittedName>
        <fullName evidence="3">Uncharacterized protein</fullName>
    </submittedName>
</protein>
<evidence type="ECO:0000313" key="3">
    <source>
        <dbReference type="EMBL" id="QNM07937.1"/>
    </source>
</evidence>
<dbReference type="RefSeq" id="WP_249328522.1">
    <property type="nucleotide sequence ID" value="NZ_CP060635.1"/>
</dbReference>
<dbReference type="EMBL" id="CP060635">
    <property type="protein sequence ID" value="QNM07937.1"/>
    <property type="molecule type" value="Genomic_DNA"/>
</dbReference>
<reference evidence="3 4" key="1">
    <citation type="submission" date="2020-08" db="EMBL/GenBank/DDBJ databases">
        <authorList>
            <person name="Liu C."/>
            <person name="Sun Q."/>
        </authorList>
    </citation>
    <scope>NUCLEOTIDE SEQUENCE [LARGE SCALE GENOMIC DNA]</scope>
    <source>
        <strain evidence="3 4">NSJ-29</strain>
    </source>
</reference>
<organism evidence="3 4">
    <name type="scientific">Wansuia hejianensis</name>
    <dbReference type="NCBI Taxonomy" id="2763667"/>
    <lineage>
        <taxon>Bacteria</taxon>
        <taxon>Bacillati</taxon>
        <taxon>Bacillota</taxon>
        <taxon>Clostridia</taxon>
        <taxon>Lachnospirales</taxon>
        <taxon>Lachnospiraceae</taxon>
        <taxon>Wansuia</taxon>
    </lineage>
</organism>
<dbReference type="InterPro" id="IPR011990">
    <property type="entry name" value="TPR-like_helical_dom_sf"/>
</dbReference>
<proteinExistence type="predicted"/>
<dbReference type="InterPro" id="IPR027417">
    <property type="entry name" value="P-loop_NTPase"/>
</dbReference>
<dbReference type="Proteomes" id="UP000515860">
    <property type="component" value="Chromosome"/>
</dbReference>
<evidence type="ECO:0000256" key="1">
    <source>
        <dbReference type="PROSITE-ProRule" id="PRU00339"/>
    </source>
</evidence>
<keyword evidence="1" id="KW-0802">TPR repeat</keyword>
<dbReference type="SUPFAM" id="SSF52540">
    <property type="entry name" value="P-loop containing nucleoside triphosphate hydrolases"/>
    <property type="match status" value="1"/>
</dbReference>
<gene>
    <name evidence="3" type="ORF">H9Q79_13610</name>
</gene>
<dbReference type="SUPFAM" id="SSF48452">
    <property type="entry name" value="TPR-like"/>
    <property type="match status" value="1"/>
</dbReference>
<feature type="region of interest" description="Disordered" evidence="2">
    <location>
        <begin position="397"/>
        <end position="431"/>
    </location>
</feature>